<keyword evidence="3 6" id="KW-0238">DNA-binding</keyword>
<dbReference type="InterPro" id="IPR051677">
    <property type="entry name" value="AfsR-DnrI-RedD_regulator"/>
</dbReference>
<dbReference type="EMBL" id="JBHMBW010000111">
    <property type="protein sequence ID" value="MFB9631915.1"/>
    <property type="molecule type" value="Genomic_DNA"/>
</dbReference>
<dbReference type="InterPro" id="IPR027417">
    <property type="entry name" value="P-loop_NTPase"/>
</dbReference>
<comment type="similarity">
    <text evidence="1">Belongs to the AfsR/DnrI/RedD regulatory family.</text>
</comment>
<dbReference type="InterPro" id="IPR005158">
    <property type="entry name" value="BTAD"/>
</dbReference>
<dbReference type="SMART" id="SM01043">
    <property type="entry name" value="BTAD"/>
    <property type="match status" value="1"/>
</dbReference>
<dbReference type="Gene3D" id="3.40.50.300">
    <property type="entry name" value="P-loop containing nucleotide triphosphate hydrolases"/>
    <property type="match status" value="1"/>
</dbReference>
<dbReference type="Gene3D" id="1.25.40.10">
    <property type="entry name" value="Tetratricopeptide repeat domain"/>
    <property type="match status" value="3"/>
</dbReference>
<dbReference type="InterPro" id="IPR036388">
    <property type="entry name" value="WH-like_DNA-bd_sf"/>
</dbReference>
<feature type="domain" description="OmpR/PhoB-type" evidence="7">
    <location>
        <begin position="1"/>
        <end position="88"/>
    </location>
</feature>
<gene>
    <name evidence="8" type="ORF">ACFFSA_53410</name>
</gene>
<dbReference type="RefSeq" id="WP_344999062.1">
    <property type="nucleotide sequence ID" value="NZ_BAAAXV010000009.1"/>
</dbReference>
<dbReference type="SUPFAM" id="SSF48452">
    <property type="entry name" value="TPR-like"/>
    <property type="match status" value="4"/>
</dbReference>
<keyword evidence="9" id="KW-1185">Reference proteome</keyword>
<dbReference type="InterPro" id="IPR011990">
    <property type="entry name" value="TPR-like_helical_dom_sf"/>
</dbReference>
<dbReference type="PROSITE" id="PS50005">
    <property type="entry name" value="TPR"/>
    <property type="match status" value="2"/>
</dbReference>
<evidence type="ECO:0000256" key="1">
    <source>
        <dbReference type="ARBA" id="ARBA00005820"/>
    </source>
</evidence>
<evidence type="ECO:0000256" key="2">
    <source>
        <dbReference type="ARBA" id="ARBA00023015"/>
    </source>
</evidence>
<dbReference type="Proteomes" id="UP001589532">
    <property type="component" value="Unassembled WGS sequence"/>
</dbReference>
<evidence type="ECO:0000256" key="3">
    <source>
        <dbReference type="ARBA" id="ARBA00023125"/>
    </source>
</evidence>
<feature type="repeat" description="TPR" evidence="5">
    <location>
        <begin position="752"/>
        <end position="785"/>
    </location>
</feature>
<organism evidence="8 9">
    <name type="scientific">Nonomuraea helvata</name>
    <dbReference type="NCBI Taxonomy" id="37484"/>
    <lineage>
        <taxon>Bacteria</taxon>
        <taxon>Bacillati</taxon>
        <taxon>Actinomycetota</taxon>
        <taxon>Actinomycetes</taxon>
        <taxon>Streptosporangiales</taxon>
        <taxon>Streptosporangiaceae</taxon>
        <taxon>Nonomuraea</taxon>
    </lineage>
</organism>
<dbReference type="SMART" id="SM00028">
    <property type="entry name" value="TPR"/>
    <property type="match status" value="8"/>
</dbReference>
<protein>
    <submittedName>
        <fullName evidence="8">Tetratricopeptide repeat protein</fullName>
    </submittedName>
</protein>
<dbReference type="Gene3D" id="1.10.10.10">
    <property type="entry name" value="Winged helix-like DNA-binding domain superfamily/Winged helix DNA-binding domain"/>
    <property type="match status" value="2"/>
</dbReference>
<proteinExistence type="inferred from homology"/>
<dbReference type="PRINTS" id="PR00364">
    <property type="entry name" value="DISEASERSIST"/>
</dbReference>
<dbReference type="SMART" id="SM00862">
    <property type="entry name" value="Trans_reg_C"/>
    <property type="match status" value="1"/>
</dbReference>
<evidence type="ECO:0000256" key="5">
    <source>
        <dbReference type="PROSITE-ProRule" id="PRU00339"/>
    </source>
</evidence>
<dbReference type="Pfam" id="PF03704">
    <property type="entry name" value="BTAD"/>
    <property type="match status" value="1"/>
</dbReference>
<keyword evidence="2" id="KW-0805">Transcription regulation</keyword>
<comment type="caution">
    <text evidence="8">The sequence shown here is derived from an EMBL/GenBank/DDBJ whole genome shotgun (WGS) entry which is preliminary data.</text>
</comment>
<feature type="DNA-binding region" description="OmpR/PhoB-type" evidence="6">
    <location>
        <begin position="1"/>
        <end position="88"/>
    </location>
</feature>
<name>A0ABV5SJP7_9ACTN</name>
<reference evidence="8 9" key="1">
    <citation type="submission" date="2024-09" db="EMBL/GenBank/DDBJ databases">
        <authorList>
            <person name="Sun Q."/>
            <person name="Mori K."/>
        </authorList>
    </citation>
    <scope>NUCLEOTIDE SEQUENCE [LARGE SCALE GENOMIC DNA]</scope>
    <source>
        <strain evidence="8 9">JCM 3143</strain>
    </source>
</reference>
<dbReference type="PROSITE" id="PS51755">
    <property type="entry name" value="OMPR_PHOB"/>
    <property type="match status" value="1"/>
</dbReference>
<dbReference type="InterPro" id="IPR002182">
    <property type="entry name" value="NB-ARC"/>
</dbReference>
<accession>A0ABV5SJP7</accession>
<feature type="repeat" description="TPR" evidence="5">
    <location>
        <begin position="792"/>
        <end position="825"/>
    </location>
</feature>
<evidence type="ECO:0000313" key="9">
    <source>
        <dbReference type="Proteomes" id="UP001589532"/>
    </source>
</evidence>
<dbReference type="Pfam" id="PF00486">
    <property type="entry name" value="Trans_reg_C"/>
    <property type="match status" value="1"/>
</dbReference>
<keyword evidence="5" id="KW-0802">TPR repeat</keyword>
<dbReference type="PANTHER" id="PTHR35807:SF1">
    <property type="entry name" value="TRANSCRIPTIONAL REGULATOR REDD"/>
    <property type="match status" value="1"/>
</dbReference>
<keyword evidence="4" id="KW-0804">Transcription</keyword>
<evidence type="ECO:0000256" key="4">
    <source>
        <dbReference type="ARBA" id="ARBA00023163"/>
    </source>
</evidence>
<evidence type="ECO:0000313" key="8">
    <source>
        <dbReference type="EMBL" id="MFB9631915.1"/>
    </source>
</evidence>
<dbReference type="Pfam" id="PF13424">
    <property type="entry name" value="TPR_12"/>
    <property type="match status" value="3"/>
</dbReference>
<dbReference type="Pfam" id="PF00931">
    <property type="entry name" value="NB-ARC"/>
    <property type="match status" value="1"/>
</dbReference>
<evidence type="ECO:0000259" key="7">
    <source>
        <dbReference type="PROSITE" id="PS51755"/>
    </source>
</evidence>
<dbReference type="InterPro" id="IPR016032">
    <property type="entry name" value="Sig_transdc_resp-reg_C-effctor"/>
</dbReference>
<dbReference type="PANTHER" id="PTHR35807">
    <property type="entry name" value="TRANSCRIPTIONAL REGULATOR REDD-RELATED"/>
    <property type="match status" value="1"/>
</dbReference>
<sequence>MEFRILGALELWQDGSRVPLTAPKQRALMAILLIRAGRTVSVERLVDELWGTAPPASVESTLHSLISRLRGKGVAGLVREPGGYRLGLEGTTLDAQDFERLASLARKLAEAGHLEHAVRGFQEALGLWRAGALADMPESPLIAAERLRLDGLRLAVFEEYADTLGRLGRHALIAGEVRGLLAEHPLRESLWSRLISALDRSGQPREALAAYDEARRVLAEELGLDPGPELRRLQAGILQREEERGNTPVPRQLPPDLAGFAGRGAALRELTALAETRTDVVAVISGMPGVGKSAFAVHWAHRMAECFPDGQLFIDLRGHRPDGAITSREALDRFVRALGLPPDQVPTGQDELAAAYRRLLADRRVLVLLDNAADSAQVQPLLPGTEGCLALVTSRSRLSGLALHHATRTVDLDIMTAAEAAALLSAVIGPRCESESGAVAELARQCGHLPLALRIAAAHLADHPHRRIGTYVADLTERGRLGALHLGDAPSAAVSATFDLSYRALAEADRIAFRRLGLIPGGGGFTARALAAMLDVSAAEARARLDALRAGSLIHTRGSQSYEERHHLHDLLFDYARHRAETEDDGAVREQAVRRLLEWYRTIDDPLVLQDEYENVLAATRHAAAHDLDAAWRLPAALAPLLRLRHCLDGTAELHALAAGAAERAGEHLQAAVAHNNLGATLAYLGRYPEALTEHRSALEIYRRLADPVGTGTALRSIGTVSWLLGRYDAALTELREARHILEDAGEDAAVGQTLNLLGIVLRYLGRTDEAVAHYERALAIHRRTNDAHGEANTLNNLGVVLDIRGRHAEALEHYHRALELRRSTGSRKGEARALNNIGLTEIKLGRHESALGHLLSALAIHRETGDARGEGQVVNDLAGLYHLLGREQDALAHYAMALRIRSGIGDRRGLADTHKELGEAYNDLGDGAAAAHHLAAAEQIFKELGVTG</sequence>
<dbReference type="InterPro" id="IPR019734">
    <property type="entry name" value="TPR_rpt"/>
</dbReference>
<dbReference type="InterPro" id="IPR001867">
    <property type="entry name" value="OmpR/PhoB-type_DNA-bd"/>
</dbReference>
<dbReference type="CDD" id="cd15831">
    <property type="entry name" value="BTAD"/>
    <property type="match status" value="1"/>
</dbReference>
<dbReference type="SUPFAM" id="SSF52540">
    <property type="entry name" value="P-loop containing nucleoside triphosphate hydrolases"/>
    <property type="match status" value="1"/>
</dbReference>
<evidence type="ECO:0000256" key="6">
    <source>
        <dbReference type="PROSITE-ProRule" id="PRU01091"/>
    </source>
</evidence>
<dbReference type="SUPFAM" id="SSF46894">
    <property type="entry name" value="C-terminal effector domain of the bipartite response regulators"/>
    <property type="match status" value="1"/>
</dbReference>